<reference evidence="2 3" key="1">
    <citation type="journal article" date="2014" name="Agronomy (Basel)">
        <title>A Draft Genome Sequence for Ensete ventricosum, the Drought-Tolerant Tree Against Hunger.</title>
        <authorList>
            <person name="Harrison J."/>
            <person name="Moore K.A."/>
            <person name="Paszkiewicz K."/>
            <person name="Jones T."/>
            <person name="Grant M."/>
            <person name="Ambacheew D."/>
            <person name="Muzemil S."/>
            <person name="Studholme D.J."/>
        </authorList>
    </citation>
    <scope>NUCLEOTIDE SEQUENCE [LARGE SCALE GENOMIC DNA]</scope>
</reference>
<name>A0A426X2L7_ENSVE</name>
<evidence type="ECO:0000313" key="2">
    <source>
        <dbReference type="EMBL" id="RRT33716.1"/>
    </source>
</evidence>
<evidence type="ECO:0000313" key="3">
    <source>
        <dbReference type="Proteomes" id="UP000287651"/>
    </source>
</evidence>
<accession>A0A426X2L7</accession>
<dbReference type="EMBL" id="AMZH03028381">
    <property type="protein sequence ID" value="RRT33716.1"/>
    <property type="molecule type" value="Genomic_DNA"/>
</dbReference>
<comment type="caution">
    <text evidence="2">The sequence shown here is derived from an EMBL/GenBank/DDBJ whole genome shotgun (WGS) entry which is preliminary data.</text>
</comment>
<dbReference type="Proteomes" id="UP000287651">
    <property type="component" value="Unassembled WGS sequence"/>
</dbReference>
<evidence type="ECO:0000256" key="1">
    <source>
        <dbReference type="SAM" id="MobiDB-lite"/>
    </source>
</evidence>
<proteinExistence type="predicted"/>
<organism evidence="2 3">
    <name type="scientific">Ensete ventricosum</name>
    <name type="common">Abyssinian banana</name>
    <name type="synonym">Musa ensete</name>
    <dbReference type="NCBI Taxonomy" id="4639"/>
    <lineage>
        <taxon>Eukaryota</taxon>
        <taxon>Viridiplantae</taxon>
        <taxon>Streptophyta</taxon>
        <taxon>Embryophyta</taxon>
        <taxon>Tracheophyta</taxon>
        <taxon>Spermatophyta</taxon>
        <taxon>Magnoliopsida</taxon>
        <taxon>Liliopsida</taxon>
        <taxon>Zingiberales</taxon>
        <taxon>Musaceae</taxon>
        <taxon>Ensete</taxon>
    </lineage>
</organism>
<feature type="region of interest" description="Disordered" evidence="1">
    <location>
        <begin position="1"/>
        <end position="31"/>
    </location>
</feature>
<protein>
    <submittedName>
        <fullName evidence="2">Uncharacterized protein</fullName>
    </submittedName>
</protein>
<sequence>MVWYSVSSGKGEGEGEDGGDGRGRDGGEAADAPGARELFALVLVDGGCQHSHRRLRLFRVRNIGTPNSYCDEILRVHRTDASRVYFLKSRVVFFSFYDHV</sequence>
<gene>
    <name evidence="2" type="ORF">B296_00057148</name>
</gene>
<dbReference type="AlphaFoldDB" id="A0A426X2L7"/>